<dbReference type="Proteomes" id="UP000807159">
    <property type="component" value="Chromosome 5"/>
</dbReference>
<keyword evidence="5 9" id="KW-1133">Transmembrane helix</keyword>
<dbReference type="GO" id="GO:0016020">
    <property type="term" value="C:membrane"/>
    <property type="evidence" value="ECO:0007669"/>
    <property type="project" value="UniProtKB-SubCell"/>
</dbReference>
<feature type="transmembrane region" description="Helical" evidence="9">
    <location>
        <begin position="20"/>
        <end position="37"/>
    </location>
</feature>
<evidence type="ECO:0000256" key="1">
    <source>
        <dbReference type="ARBA" id="ARBA00004141"/>
    </source>
</evidence>
<organism evidence="10 11">
    <name type="scientific">Populus deltoides</name>
    <name type="common">Eastern poplar</name>
    <name type="synonym">Eastern cottonwood</name>
    <dbReference type="NCBI Taxonomy" id="3696"/>
    <lineage>
        <taxon>Eukaryota</taxon>
        <taxon>Viridiplantae</taxon>
        <taxon>Streptophyta</taxon>
        <taxon>Embryophyta</taxon>
        <taxon>Tracheophyta</taxon>
        <taxon>Spermatophyta</taxon>
        <taxon>Magnoliopsida</taxon>
        <taxon>eudicotyledons</taxon>
        <taxon>Gunneridae</taxon>
        <taxon>Pentapetalae</taxon>
        <taxon>rosids</taxon>
        <taxon>fabids</taxon>
        <taxon>Malpighiales</taxon>
        <taxon>Salicaceae</taxon>
        <taxon>Saliceae</taxon>
        <taxon>Populus</taxon>
    </lineage>
</organism>
<comment type="caution">
    <text evidence="10">The sequence shown here is derived from an EMBL/GenBank/DDBJ whole genome shotgun (WGS) entry which is preliminary data.</text>
</comment>
<protein>
    <recommendedName>
        <fullName evidence="12">MLO-like protein</fullName>
    </recommendedName>
</protein>
<evidence type="ECO:0000256" key="5">
    <source>
        <dbReference type="ARBA" id="ARBA00022989"/>
    </source>
</evidence>
<evidence type="ECO:0000256" key="8">
    <source>
        <dbReference type="SAM" id="MobiDB-lite"/>
    </source>
</evidence>
<keyword evidence="11" id="KW-1185">Reference proteome</keyword>
<evidence type="ECO:0000256" key="9">
    <source>
        <dbReference type="SAM" id="Phobius"/>
    </source>
</evidence>
<dbReference type="Pfam" id="PF03094">
    <property type="entry name" value="Mlo"/>
    <property type="match status" value="1"/>
</dbReference>
<feature type="non-terminal residue" evidence="10">
    <location>
        <position position="1"/>
    </location>
</feature>
<dbReference type="InterPro" id="IPR004326">
    <property type="entry name" value="Mlo"/>
</dbReference>
<feature type="region of interest" description="Disordered" evidence="8">
    <location>
        <begin position="239"/>
        <end position="266"/>
    </location>
</feature>
<accession>A0A8T2YSR4</accession>
<keyword evidence="4" id="KW-0611">Plant defense</keyword>
<evidence type="ECO:0000256" key="4">
    <source>
        <dbReference type="ARBA" id="ARBA00022821"/>
    </source>
</evidence>
<evidence type="ECO:0008006" key="12">
    <source>
        <dbReference type="Google" id="ProtNLM"/>
    </source>
</evidence>
<keyword evidence="6 9" id="KW-0472">Membrane</keyword>
<keyword evidence="7" id="KW-0568">Pathogenesis-related protein</keyword>
<proteinExistence type="inferred from homology"/>
<evidence type="ECO:0000313" key="11">
    <source>
        <dbReference type="Proteomes" id="UP000807159"/>
    </source>
</evidence>
<name>A0A8T2YSR4_POPDE</name>
<dbReference type="PANTHER" id="PTHR31942">
    <property type="entry name" value="MLO-LIKE PROTEIN 1"/>
    <property type="match status" value="1"/>
</dbReference>
<evidence type="ECO:0000256" key="3">
    <source>
        <dbReference type="ARBA" id="ARBA00022692"/>
    </source>
</evidence>
<dbReference type="AlphaFoldDB" id="A0A8T2YSR4"/>
<dbReference type="EMBL" id="JACEGQ020000005">
    <property type="protein sequence ID" value="KAH8508228.1"/>
    <property type="molecule type" value="Genomic_DNA"/>
</dbReference>
<feature type="transmembrane region" description="Helical" evidence="9">
    <location>
        <begin position="115"/>
        <end position="140"/>
    </location>
</feature>
<evidence type="ECO:0000256" key="2">
    <source>
        <dbReference type="ARBA" id="ARBA00006574"/>
    </source>
</evidence>
<dbReference type="GO" id="GO:0006952">
    <property type="term" value="P:defense response"/>
    <property type="evidence" value="ECO:0007669"/>
    <property type="project" value="UniProtKB-KW"/>
</dbReference>
<reference evidence="10" key="1">
    <citation type="journal article" date="2021" name="J. Hered.">
        <title>Genome Assembly of Salicaceae Populus deltoides (Eastern Cottonwood) I-69 Based on Nanopore Sequencing and Hi-C Technologies.</title>
        <authorList>
            <person name="Bai S."/>
            <person name="Wu H."/>
            <person name="Zhang J."/>
            <person name="Pan Z."/>
            <person name="Zhao W."/>
            <person name="Li Z."/>
            <person name="Tong C."/>
        </authorList>
    </citation>
    <scope>NUCLEOTIDE SEQUENCE</scope>
    <source>
        <tissue evidence="10">Leaf</tissue>
    </source>
</reference>
<evidence type="ECO:0000256" key="7">
    <source>
        <dbReference type="ARBA" id="ARBA00023265"/>
    </source>
</evidence>
<sequence length="266" mass="30151">VPLWIYGICCIFLEFHGTDLYFWLSFLPAILILLIGTKLHRVVVKLAVEIMNSFPWLGNRQFNLRDELFWFGKPRLLLWLIQFISFQNAFEMSTFLWSLWEIKESSCFMDNETYIAIRLACGVVTQFWFSFITFPLYVIITQMGAKFKKTVVSENVRKSLHGWQRRVKAKQSSSTPNLLALPSTTSLGFSMTDSKLNTNFSSIGRSSSRVVDKSATLQHQEASTSQAVTNGISEDNETLEVSLGSGSPCYDTSSDEDDAGVHDHGL</sequence>
<keyword evidence="3 9" id="KW-0812">Transmembrane</keyword>
<dbReference type="PANTHER" id="PTHR31942:SF62">
    <property type="entry name" value="MLO-LIKE PROTEIN"/>
    <property type="match status" value="1"/>
</dbReference>
<gene>
    <name evidence="10" type="ORF">H0E87_010373</name>
</gene>
<evidence type="ECO:0000313" key="10">
    <source>
        <dbReference type="EMBL" id="KAH8508228.1"/>
    </source>
</evidence>
<comment type="subcellular location">
    <subcellularLocation>
        <location evidence="1">Membrane</location>
        <topology evidence="1">Multi-pass membrane protein</topology>
    </subcellularLocation>
</comment>
<comment type="similarity">
    <text evidence="2">Belongs to the MLO family.</text>
</comment>
<evidence type="ECO:0000256" key="6">
    <source>
        <dbReference type="ARBA" id="ARBA00023136"/>
    </source>
</evidence>